<dbReference type="InterPro" id="IPR036979">
    <property type="entry name" value="CM_dom_sf"/>
</dbReference>
<evidence type="ECO:0000256" key="20">
    <source>
        <dbReference type="PIRSR" id="PIRSR001500-2"/>
    </source>
</evidence>
<feature type="binding site" evidence="19">
    <location>
        <position position="24"/>
    </location>
    <ligand>
        <name>substrate</name>
    </ligand>
</feature>
<dbReference type="PANTHER" id="PTHR21022">
    <property type="entry name" value="PREPHENATE DEHYDRATASE P PROTEIN"/>
    <property type="match status" value="1"/>
</dbReference>
<feature type="binding site" evidence="19">
    <location>
        <position position="7"/>
    </location>
    <ligand>
        <name>substrate</name>
    </ligand>
</feature>
<dbReference type="SMART" id="SM00830">
    <property type="entry name" value="CM_2"/>
    <property type="match status" value="1"/>
</dbReference>
<evidence type="ECO:0000256" key="12">
    <source>
        <dbReference type="ARBA" id="ARBA00023222"/>
    </source>
</evidence>
<comment type="pathway">
    <text evidence="4">Amino-acid biosynthesis; L-phenylalanine biosynthesis; phenylpyruvate from prephenate: step 1/1.</text>
</comment>
<evidence type="ECO:0000256" key="2">
    <source>
        <dbReference type="ARBA" id="ARBA00002364"/>
    </source>
</evidence>
<dbReference type="PANTHER" id="PTHR21022:SF19">
    <property type="entry name" value="PREPHENATE DEHYDRATASE-RELATED"/>
    <property type="match status" value="1"/>
</dbReference>
<comment type="function">
    <text evidence="2">Catalyzes the Claisen rearrangement of chorismate to prephenate and the decarboxylation/dehydration of prephenate to phenylpyruvate.</text>
</comment>
<dbReference type="GO" id="GO:0004106">
    <property type="term" value="F:chorismate mutase activity"/>
    <property type="evidence" value="ECO:0007669"/>
    <property type="project" value="UniProtKB-EC"/>
</dbReference>
<reference evidence="24 25" key="1">
    <citation type="submission" date="2020-08" db="EMBL/GenBank/DDBJ databases">
        <title>Genomic Encyclopedia of Type Strains, Phase IV (KMG-IV): sequencing the most valuable type-strain genomes for metagenomic binning, comparative biology and taxonomic classification.</title>
        <authorList>
            <person name="Goeker M."/>
        </authorList>
    </citation>
    <scope>NUCLEOTIDE SEQUENCE [LARGE SCALE GENOMIC DNA]</scope>
    <source>
        <strain evidence="24 25">DSM 17245</strain>
    </source>
</reference>
<evidence type="ECO:0000259" key="23">
    <source>
        <dbReference type="PROSITE" id="PS51671"/>
    </source>
</evidence>
<dbReference type="EC" id="4.2.1.51" evidence="6"/>
<protein>
    <recommendedName>
        <fullName evidence="7">Bifunctional chorismate mutase/prephenate dehydratase</fullName>
        <ecNumber evidence="6">4.2.1.51</ecNumber>
    </recommendedName>
    <alternativeName>
        <fullName evidence="17">Chorismate mutase-prephenate dehydratase</fullName>
    </alternativeName>
    <alternativeName>
        <fullName evidence="8">Prephenate dehydratase</fullName>
    </alternativeName>
    <alternativeName>
        <fullName evidence="16">p-protein</fullName>
    </alternativeName>
</protein>
<comment type="pathway">
    <text evidence="5">Metabolic intermediate biosynthesis; prephenate biosynthesis; prephenate from chorismate: step 1/1.</text>
</comment>
<dbReference type="AlphaFoldDB" id="A0A7W9SDX6"/>
<dbReference type="CDD" id="cd13631">
    <property type="entry name" value="PBP2_Ct-PDT_like"/>
    <property type="match status" value="1"/>
</dbReference>
<evidence type="ECO:0000313" key="24">
    <source>
        <dbReference type="EMBL" id="MBB6040257.1"/>
    </source>
</evidence>
<dbReference type="PIRSF" id="PIRSF001500">
    <property type="entry name" value="Chor_mut_pdt_Ppr"/>
    <property type="match status" value="1"/>
</dbReference>
<dbReference type="Pfam" id="PF00800">
    <property type="entry name" value="PDT"/>
    <property type="match status" value="1"/>
</dbReference>
<keyword evidence="11" id="KW-0057">Aromatic amino acid biosynthesis</keyword>
<accession>A0A7W9SDX6</accession>
<dbReference type="Gene3D" id="1.20.59.10">
    <property type="entry name" value="Chorismate mutase"/>
    <property type="match status" value="1"/>
</dbReference>
<dbReference type="InterPro" id="IPR002701">
    <property type="entry name" value="CM_II_prokaryot"/>
</dbReference>
<dbReference type="EMBL" id="JACHHH010000001">
    <property type="protein sequence ID" value="MBB6040257.1"/>
    <property type="molecule type" value="Genomic_DNA"/>
</dbReference>
<comment type="subcellular location">
    <subcellularLocation>
        <location evidence="3">Cytoplasm</location>
    </subcellularLocation>
</comment>
<dbReference type="SUPFAM" id="SSF48600">
    <property type="entry name" value="Chorismate mutase II"/>
    <property type="match status" value="1"/>
</dbReference>
<evidence type="ECO:0000256" key="18">
    <source>
        <dbReference type="ARBA" id="ARBA00047848"/>
    </source>
</evidence>
<dbReference type="GO" id="GO:0046417">
    <property type="term" value="P:chorismate metabolic process"/>
    <property type="evidence" value="ECO:0007669"/>
    <property type="project" value="InterPro"/>
</dbReference>
<feature type="binding site" evidence="19">
    <location>
        <position position="48"/>
    </location>
    <ligand>
        <name>substrate</name>
    </ligand>
</feature>
<dbReference type="PROSITE" id="PS51171">
    <property type="entry name" value="PREPHENATE_DEHYDR_3"/>
    <property type="match status" value="1"/>
</dbReference>
<organism evidence="24 25">
    <name type="scientific">Oribacterium sinus</name>
    <dbReference type="NCBI Taxonomy" id="237576"/>
    <lineage>
        <taxon>Bacteria</taxon>
        <taxon>Bacillati</taxon>
        <taxon>Bacillota</taxon>
        <taxon>Clostridia</taxon>
        <taxon>Lachnospirales</taxon>
        <taxon>Lachnospiraceae</taxon>
        <taxon>Oribacterium</taxon>
    </lineage>
</organism>
<feature type="site" description="Essential for prephenate dehydratase activity" evidence="20">
    <location>
        <position position="279"/>
    </location>
</feature>
<sequence length="381" mass="43171">MDLLEIRKELDILDREIVHLFEKRMGLVEDVARFKLDTGKAVLDSKREKEKLQVARSYVEDPKLQESITELFQEMMSMSRRKQIGMLLERGRGFSAGFQKLDCLPFSGKSLVYQGAEGAYSYLAGRIFFQKENMIACTHFQEVLSALEEGRADYAILPMENSTYGMVQDNFDLLAKHPKLYVVQEIEFPVSHCLATLPGESFSDIKRVYSHPQALSQCADFFQKYPKIQGIPSLNTAIAAKNLMETKEEGAGVLCSWEAALEYGLSILEENLSKKENTTRFFILGKEAVFSKNAGKLSISFSLPHAVGSLYHILGNFLFNGLTLTMIQSRPVGDGEFSYRFYVDFLGNLEQKEVLNALSCLQEEGVDFRVLGNYPSKEFKR</sequence>
<evidence type="ECO:0000256" key="3">
    <source>
        <dbReference type="ARBA" id="ARBA00004496"/>
    </source>
</evidence>
<proteinExistence type="predicted"/>
<dbReference type="Pfam" id="PF01817">
    <property type="entry name" value="CM_2"/>
    <property type="match status" value="1"/>
</dbReference>
<dbReference type="CDD" id="cd04905">
    <property type="entry name" value="ACT_CM-PDT"/>
    <property type="match status" value="1"/>
</dbReference>
<evidence type="ECO:0000256" key="19">
    <source>
        <dbReference type="PIRSR" id="PIRSR001500-1"/>
    </source>
</evidence>
<dbReference type="SUPFAM" id="SSF53850">
    <property type="entry name" value="Periplasmic binding protein-like II"/>
    <property type="match status" value="1"/>
</dbReference>
<feature type="binding site" evidence="19">
    <location>
        <position position="83"/>
    </location>
    <ligand>
        <name>substrate</name>
    </ligand>
</feature>
<dbReference type="InterPro" id="IPR008242">
    <property type="entry name" value="Chor_mutase/pphenate_deHydtase"/>
</dbReference>
<feature type="binding site" evidence="19">
    <location>
        <position position="79"/>
    </location>
    <ligand>
        <name>substrate</name>
    </ligand>
</feature>
<evidence type="ECO:0000256" key="13">
    <source>
        <dbReference type="ARBA" id="ARBA00023235"/>
    </source>
</evidence>
<dbReference type="InterPro" id="IPR045865">
    <property type="entry name" value="ACT-like_dom_sf"/>
</dbReference>
<dbReference type="PROSITE" id="PS51671">
    <property type="entry name" value="ACT"/>
    <property type="match status" value="1"/>
</dbReference>
<keyword evidence="9" id="KW-0963">Cytoplasm</keyword>
<evidence type="ECO:0000256" key="11">
    <source>
        <dbReference type="ARBA" id="ARBA00023141"/>
    </source>
</evidence>
<dbReference type="GO" id="GO:0005737">
    <property type="term" value="C:cytoplasm"/>
    <property type="evidence" value="ECO:0007669"/>
    <property type="project" value="UniProtKB-SubCell"/>
</dbReference>
<dbReference type="GO" id="GO:0009094">
    <property type="term" value="P:L-phenylalanine biosynthetic process"/>
    <property type="evidence" value="ECO:0007669"/>
    <property type="project" value="UniProtKB-UniPathway"/>
</dbReference>
<evidence type="ECO:0000256" key="16">
    <source>
        <dbReference type="ARBA" id="ARBA00031175"/>
    </source>
</evidence>
<name>A0A7W9SDX6_9FIRM</name>
<evidence type="ECO:0000256" key="10">
    <source>
        <dbReference type="ARBA" id="ARBA00022605"/>
    </source>
</evidence>
<dbReference type="PROSITE" id="PS51168">
    <property type="entry name" value="CHORISMATE_MUT_2"/>
    <property type="match status" value="1"/>
</dbReference>
<feature type="binding site" evidence="19">
    <location>
        <position position="35"/>
    </location>
    <ligand>
        <name>substrate</name>
    </ligand>
</feature>
<comment type="caution">
    <text evidence="24">The sequence shown here is derived from an EMBL/GenBank/DDBJ whole genome shotgun (WGS) entry which is preliminary data.</text>
</comment>
<keyword evidence="10" id="KW-0028">Amino-acid biosynthesis</keyword>
<feature type="domain" description="Prephenate dehydratase" evidence="22">
    <location>
        <begin position="110"/>
        <end position="286"/>
    </location>
</feature>
<evidence type="ECO:0000256" key="15">
    <source>
        <dbReference type="ARBA" id="ARBA00023268"/>
    </source>
</evidence>
<keyword evidence="14 24" id="KW-0456">Lyase</keyword>
<feature type="domain" description="Chorismate mutase" evidence="21">
    <location>
        <begin position="1"/>
        <end position="87"/>
    </location>
</feature>
<evidence type="ECO:0000313" key="25">
    <source>
        <dbReference type="Proteomes" id="UP000522163"/>
    </source>
</evidence>
<evidence type="ECO:0000256" key="14">
    <source>
        <dbReference type="ARBA" id="ARBA00023239"/>
    </source>
</evidence>
<keyword evidence="12" id="KW-0584">Phenylalanine biosynthesis</keyword>
<evidence type="ECO:0000256" key="8">
    <source>
        <dbReference type="ARBA" id="ARBA00021872"/>
    </source>
</evidence>
<evidence type="ECO:0000256" key="9">
    <source>
        <dbReference type="ARBA" id="ARBA00022490"/>
    </source>
</evidence>
<evidence type="ECO:0000259" key="21">
    <source>
        <dbReference type="PROSITE" id="PS51168"/>
    </source>
</evidence>
<dbReference type="GeneID" id="85013788"/>
<gene>
    <name evidence="24" type="ORF">HNQ46_000218</name>
</gene>
<dbReference type="Proteomes" id="UP000522163">
    <property type="component" value="Unassembled WGS sequence"/>
</dbReference>
<keyword evidence="15" id="KW-0511">Multifunctional enzyme</keyword>
<dbReference type="UniPathway" id="UPA00121">
    <property type="reaction ID" value="UER00345"/>
</dbReference>
<dbReference type="RefSeq" id="WP_183681827.1">
    <property type="nucleotide sequence ID" value="NZ_JACHHH010000001.1"/>
</dbReference>
<evidence type="ECO:0000256" key="1">
    <source>
        <dbReference type="ARBA" id="ARBA00000824"/>
    </source>
</evidence>
<feature type="domain" description="ACT" evidence="23">
    <location>
        <begin position="298"/>
        <end position="375"/>
    </location>
</feature>
<dbReference type="Gene3D" id="3.40.190.10">
    <property type="entry name" value="Periplasmic binding protein-like II"/>
    <property type="match status" value="2"/>
</dbReference>
<dbReference type="InterPro" id="IPR036263">
    <property type="entry name" value="Chorismate_II_sf"/>
</dbReference>
<dbReference type="InterPro" id="IPR001086">
    <property type="entry name" value="Preph_deHydtase"/>
</dbReference>
<comment type="catalytic activity">
    <reaction evidence="1">
        <text>chorismate = prephenate</text>
        <dbReference type="Rhea" id="RHEA:13897"/>
        <dbReference type="ChEBI" id="CHEBI:29748"/>
        <dbReference type="ChEBI" id="CHEBI:29934"/>
        <dbReference type="EC" id="5.4.99.5"/>
    </reaction>
</comment>
<evidence type="ECO:0000256" key="5">
    <source>
        <dbReference type="ARBA" id="ARBA00004817"/>
    </source>
</evidence>
<dbReference type="GO" id="GO:0004664">
    <property type="term" value="F:prephenate dehydratase activity"/>
    <property type="evidence" value="ECO:0007669"/>
    <property type="project" value="UniProtKB-EC"/>
</dbReference>
<evidence type="ECO:0000256" key="4">
    <source>
        <dbReference type="ARBA" id="ARBA00004741"/>
    </source>
</evidence>
<evidence type="ECO:0000256" key="6">
    <source>
        <dbReference type="ARBA" id="ARBA00013147"/>
    </source>
</evidence>
<dbReference type="InterPro" id="IPR002912">
    <property type="entry name" value="ACT_dom"/>
</dbReference>
<comment type="catalytic activity">
    <reaction evidence="18">
        <text>prephenate + H(+) = 3-phenylpyruvate + CO2 + H2O</text>
        <dbReference type="Rhea" id="RHEA:21648"/>
        <dbReference type="ChEBI" id="CHEBI:15377"/>
        <dbReference type="ChEBI" id="CHEBI:15378"/>
        <dbReference type="ChEBI" id="CHEBI:16526"/>
        <dbReference type="ChEBI" id="CHEBI:18005"/>
        <dbReference type="ChEBI" id="CHEBI:29934"/>
        <dbReference type="EC" id="4.2.1.51"/>
    </reaction>
</comment>
<evidence type="ECO:0000259" key="22">
    <source>
        <dbReference type="PROSITE" id="PS51171"/>
    </source>
</evidence>
<dbReference type="SUPFAM" id="SSF55021">
    <property type="entry name" value="ACT-like"/>
    <property type="match status" value="1"/>
</dbReference>
<evidence type="ECO:0000256" key="17">
    <source>
        <dbReference type="ARBA" id="ARBA00031520"/>
    </source>
</evidence>
<dbReference type="Gene3D" id="3.30.70.260">
    <property type="match status" value="1"/>
</dbReference>
<keyword evidence="13 24" id="KW-0413">Isomerase</keyword>
<feature type="binding site" evidence="19">
    <location>
        <position position="44"/>
    </location>
    <ligand>
        <name>substrate</name>
    </ligand>
</feature>
<evidence type="ECO:0000256" key="7">
    <source>
        <dbReference type="ARBA" id="ARBA00014401"/>
    </source>
</evidence>
<dbReference type="UniPathway" id="UPA00120">
    <property type="reaction ID" value="UER00203"/>
</dbReference>